<keyword evidence="4" id="KW-0239">DNA-directed DNA polymerase</keyword>
<keyword evidence="6" id="KW-1185">Reference proteome</keyword>
<evidence type="ECO:0000313" key="6">
    <source>
        <dbReference type="Proteomes" id="UP001501729"/>
    </source>
</evidence>
<evidence type="ECO:0000256" key="1">
    <source>
        <dbReference type="ARBA" id="ARBA00012417"/>
    </source>
</evidence>
<dbReference type="InterPro" id="IPR043502">
    <property type="entry name" value="DNA/RNA_pol_sf"/>
</dbReference>
<comment type="caution">
    <text evidence="5">The sequence shown here is derived from an EMBL/GenBank/DDBJ whole genome shotgun (WGS) entry which is preliminary data.</text>
</comment>
<evidence type="ECO:0000256" key="4">
    <source>
        <dbReference type="ARBA" id="ARBA00022932"/>
    </source>
</evidence>
<organism evidence="5 6">
    <name type="scientific">Haladaptatus pallidirubidus</name>
    <dbReference type="NCBI Taxonomy" id="1008152"/>
    <lineage>
        <taxon>Archaea</taxon>
        <taxon>Methanobacteriati</taxon>
        <taxon>Methanobacteriota</taxon>
        <taxon>Stenosarchaea group</taxon>
        <taxon>Halobacteria</taxon>
        <taxon>Halobacteriales</taxon>
        <taxon>Haladaptataceae</taxon>
        <taxon>Haladaptatus</taxon>
    </lineage>
</organism>
<keyword evidence="3" id="KW-0548">Nucleotidyltransferase</keyword>
<dbReference type="EMBL" id="BAABKX010000019">
    <property type="protein sequence ID" value="GAA5060492.1"/>
    <property type="molecule type" value="Genomic_DNA"/>
</dbReference>
<accession>A0AAV3UNI2</accession>
<dbReference type="Gene3D" id="1.10.132.60">
    <property type="entry name" value="DNA polymerase family B, C-terminal domain"/>
    <property type="match status" value="1"/>
</dbReference>
<name>A0AAV3UNI2_9EURY</name>
<dbReference type="EC" id="2.7.7.7" evidence="1"/>
<dbReference type="Proteomes" id="UP001501729">
    <property type="component" value="Unassembled WGS sequence"/>
</dbReference>
<dbReference type="InterPro" id="IPR042087">
    <property type="entry name" value="DNA_pol_B_thumb"/>
</dbReference>
<dbReference type="SUPFAM" id="SSF56672">
    <property type="entry name" value="DNA/RNA polymerases"/>
    <property type="match status" value="1"/>
</dbReference>
<evidence type="ECO:0000313" key="5">
    <source>
        <dbReference type="EMBL" id="GAA5060492.1"/>
    </source>
</evidence>
<reference evidence="5 6" key="1">
    <citation type="journal article" date="2019" name="Int. J. Syst. Evol. Microbiol.">
        <title>The Global Catalogue of Microorganisms (GCM) 10K type strain sequencing project: providing services to taxonomists for standard genome sequencing and annotation.</title>
        <authorList>
            <consortium name="The Broad Institute Genomics Platform"/>
            <consortium name="The Broad Institute Genome Sequencing Center for Infectious Disease"/>
            <person name="Wu L."/>
            <person name="Ma J."/>
        </authorList>
    </citation>
    <scope>NUCLEOTIDE SEQUENCE [LARGE SCALE GENOMIC DNA]</scope>
    <source>
        <strain evidence="5 6">JCM 17504</strain>
    </source>
</reference>
<dbReference type="AlphaFoldDB" id="A0AAV3UNI2"/>
<protein>
    <recommendedName>
        <fullName evidence="1">DNA-directed DNA polymerase</fullName>
        <ecNumber evidence="1">2.7.7.7</ecNumber>
    </recommendedName>
</protein>
<evidence type="ECO:0000256" key="3">
    <source>
        <dbReference type="ARBA" id="ARBA00022695"/>
    </source>
</evidence>
<dbReference type="GO" id="GO:0003887">
    <property type="term" value="F:DNA-directed DNA polymerase activity"/>
    <property type="evidence" value="ECO:0007669"/>
    <property type="project" value="UniProtKB-KW"/>
</dbReference>
<gene>
    <name evidence="5" type="ORF">GCM10025751_45640</name>
</gene>
<keyword evidence="2" id="KW-0808">Transferase</keyword>
<proteinExistence type="predicted"/>
<evidence type="ECO:0000256" key="2">
    <source>
        <dbReference type="ARBA" id="ARBA00022679"/>
    </source>
</evidence>
<sequence>MDEHRDPEVVCEELQPWVDRLEREAVDPSELVITNRVSKKRGDYTQSTRSVGALERAAELGLGRAPGQGVSYVVVDDSKKSREQVRLANEGLSEYDAGFYRELLVRTAASVVSPLGWRESDIEQELGQYTESSLASFG</sequence>